<keyword evidence="2 5" id="KW-0645">Protease</keyword>
<dbReference type="PROSITE" id="PS00138">
    <property type="entry name" value="SUBTILASE_SER"/>
    <property type="match status" value="1"/>
</dbReference>
<evidence type="ECO:0000256" key="4">
    <source>
        <dbReference type="ARBA" id="ARBA00022825"/>
    </source>
</evidence>
<dbReference type="InterPro" id="IPR023828">
    <property type="entry name" value="Peptidase_S8_Ser-AS"/>
</dbReference>
<gene>
    <name evidence="8" type="ORF">GCM10010430_67390</name>
</gene>
<evidence type="ECO:0000313" key="9">
    <source>
        <dbReference type="Proteomes" id="UP001500305"/>
    </source>
</evidence>
<dbReference type="Gene3D" id="3.40.50.200">
    <property type="entry name" value="Peptidase S8/S53 domain"/>
    <property type="match status" value="1"/>
</dbReference>
<keyword evidence="4 5" id="KW-0720">Serine protease</keyword>
<dbReference type="SUPFAM" id="SSF52743">
    <property type="entry name" value="Subtilisin-like"/>
    <property type="match status" value="1"/>
</dbReference>
<keyword evidence="3 5" id="KW-0378">Hydrolase</keyword>
<protein>
    <submittedName>
        <fullName evidence="8">S8 family serine peptidase</fullName>
    </submittedName>
</protein>
<dbReference type="InterPro" id="IPR036852">
    <property type="entry name" value="Peptidase_S8/S53_dom_sf"/>
</dbReference>
<dbReference type="Proteomes" id="UP001500305">
    <property type="component" value="Unassembled WGS sequence"/>
</dbReference>
<comment type="caution">
    <text evidence="8">The sequence shown here is derived from an EMBL/GenBank/DDBJ whole genome shotgun (WGS) entry which is preliminary data.</text>
</comment>
<feature type="active site" description="Charge relay system" evidence="5">
    <location>
        <position position="189"/>
    </location>
</feature>
<evidence type="ECO:0000256" key="2">
    <source>
        <dbReference type="ARBA" id="ARBA00022670"/>
    </source>
</evidence>
<dbReference type="PANTHER" id="PTHR43806:SF11">
    <property type="entry name" value="CEREVISIN-RELATED"/>
    <property type="match status" value="1"/>
</dbReference>
<keyword evidence="9" id="KW-1185">Reference proteome</keyword>
<feature type="domain" description="Peptidase S8/S53" evidence="7">
    <location>
        <begin position="180"/>
        <end position="461"/>
    </location>
</feature>
<evidence type="ECO:0000256" key="6">
    <source>
        <dbReference type="SAM" id="MobiDB-lite"/>
    </source>
</evidence>
<accession>A0ABP5RR78</accession>
<comment type="similarity">
    <text evidence="1 5">Belongs to the peptidase S8 family.</text>
</comment>
<name>A0ABP5RR78_9ACTN</name>
<feature type="active site" description="Charge relay system" evidence="5">
    <location>
        <position position="224"/>
    </location>
</feature>
<dbReference type="InterPro" id="IPR015500">
    <property type="entry name" value="Peptidase_S8_subtilisin-rel"/>
</dbReference>
<evidence type="ECO:0000259" key="7">
    <source>
        <dbReference type="Pfam" id="PF00082"/>
    </source>
</evidence>
<feature type="active site" description="Charge relay system" evidence="5">
    <location>
        <position position="418"/>
    </location>
</feature>
<dbReference type="PROSITE" id="PS51892">
    <property type="entry name" value="SUBTILASE"/>
    <property type="match status" value="1"/>
</dbReference>
<feature type="region of interest" description="Disordered" evidence="6">
    <location>
        <begin position="386"/>
        <end position="408"/>
    </location>
</feature>
<evidence type="ECO:0000256" key="3">
    <source>
        <dbReference type="ARBA" id="ARBA00022801"/>
    </source>
</evidence>
<dbReference type="InterPro" id="IPR050131">
    <property type="entry name" value="Peptidase_S8_subtilisin-like"/>
</dbReference>
<reference evidence="9" key="1">
    <citation type="journal article" date="2019" name="Int. J. Syst. Evol. Microbiol.">
        <title>The Global Catalogue of Microorganisms (GCM) 10K type strain sequencing project: providing services to taxonomists for standard genome sequencing and annotation.</title>
        <authorList>
            <consortium name="The Broad Institute Genomics Platform"/>
            <consortium name="The Broad Institute Genome Sequencing Center for Infectious Disease"/>
            <person name="Wu L."/>
            <person name="Ma J."/>
        </authorList>
    </citation>
    <scope>NUCLEOTIDE SEQUENCE [LARGE SCALE GENOMIC DNA]</scope>
    <source>
        <strain evidence="9">JCM 7356</strain>
    </source>
</reference>
<proteinExistence type="inferred from homology"/>
<dbReference type="InterPro" id="IPR000209">
    <property type="entry name" value="Peptidase_S8/S53_dom"/>
</dbReference>
<evidence type="ECO:0000256" key="5">
    <source>
        <dbReference type="PROSITE-ProRule" id="PRU01240"/>
    </source>
</evidence>
<evidence type="ECO:0000313" key="8">
    <source>
        <dbReference type="EMBL" id="GAA2272002.1"/>
    </source>
</evidence>
<dbReference type="PRINTS" id="PR00723">
    <property type="entry name" value="SUBTILISIN"/>
</dbReference>
<sequence length="495" mass="51556">MLPKITRNGQPPPDLVFGYVSAQSQGGVPMTEATEFDSARPFHADENTRARAKERALAAGLTVTAESRLGFTVCGPPAAYEELTGGRIESYEVLQRVQNGRLRYVTHLDVVGDGQPADLGVGAVRDTDAIEAVVLEQPRSPYRLSPAAQAPNVSKYHLRLPGDVAMLLGATAAQQQGALGGGVVVAMVDTGHYAHTYFALQGYRIDPVVTVVPGTNPAEDPIGHGTGESANVFAVAPGATLRFYRASNSSGQLTSAMAGFLRAKGDHPQVLTNSWGGDLDYPPPDPMPPASSRVWVLEITDAVQQGIVVVFSAGNGHFSIEPQIPGVIAAGGVFVGPGLVLQASDYASGYASPWFDGEIVPTVCGLVGMLPRAQYLMLPIPPGCELDVEESQPSDGQFPDTPDGTRSDDGWALFSGTSAAAPQIAGAAAVLLGAGGRPGLTVQQLTEALVKTATDVTVGHNHPRFNNPAGPGPDEATGPGLANVGEALKYVRTHF</sequence>
<evidence type="ECO:0000256" key="1">
    <source>
        <dbReference type="ARBA" id="ARBA00011073"/>
    </source>
</evidence>
<dbReference type="Pfam" id="PF00082">
    <property type="entry name" value="Peptidase_S8"/>
    <property type="match status" value="1"/>
</dbReference>
<dbReference type="PANTHER" id="PTHR43806">
    <property type="entry name" value="PEPTIDASE S8"/>
    <property type="match status" value="1"/>
</dbReference>
<organism evidence="8 9">
    <name type="scientific">Kitasatospora cystarginea</name>
    <dbReference type="NCBI Taxonomy" id="58350"/>
    <lineage>
        <taxon>Bacteria</taxon>
        <taxon>Bacillati</taxon>
        <taxon>Actinomycetota</taxon>
        <taxon>Actinomycetes</taxon>
        <taxon>Kitasatosporales</taxon>
        <taxon>Streptomycetaceae</taxon>
        <taxon>Kitasatospora</taxon>
    </lineage>
</organism>
<dbReference type="EMBL" id="BAAATR010000044">
    <property type="protein sequence ID" value="GAA2272002.1"/>
    <property type="molecule type" value="Genomic_DNA"/>
</dbReference>